<dbReference type="InterPro" id="IPR002110">
    <property type="entry name" value="Ankyrin_rpt"/>
</dbReference>
<keyword evidence="7" id="KW-1185">Reference proteome</keyword>
<feature type="domain" description="Clr5" evidence="5">
    <location>
        <begin position="9"/>
        <end position="61"/>
    </location>
</feature>
<dbReference type="InterPro" id="IPR025676">
    <property type="entry name" value="Clr5_dom"/>
</dbReference>
<keyword evidence="1" id="KW-0677">Repeat</keyword>
<feature type="region of interest" description="Disordered" evidence="4">
    <location>
        <begin position="171"/>
        <end position="201"/>
    </location>
</feature>
<evidence type="ECO:0000313" key="6">
    <source>
        <dbReference type="EMBL" id="EHY56515.1"/>
    </source>
</evidence>
<dbReference type="GeneID" id="20309235"/>
<feature type="repeat" description="ANK" evidence="3">
    <location>
        <begin position="619"/>
        <end position="651"/>
    </location>
</feature>
<evidence type="ECO:0000259" key="5">
    <source>
        <dbReference type="Pfam" id="PF14420"/>
    </source>
</evidence>
<dbReference type="PANTHER" id="PTHR24123:SF33">
    <property type="entry name" value="PROTEIN HOS4"/>
    <property type="match status" value="1"/>
</dbReference>
<protein>
    <recommendedName>
        <fullName evidence="5">Clr5 domain-containing protein</fullName>
    </recommendedName>
</protein>
<dbReference type="InterPro" id="IPR036770">
    <property type="entry name" value="Ankyrin_rpt-contain_sf"/>
</dbReference>
<evidence type="ECO:0000256" key="3">
    <source>
        <dbReference type="PROSITE-ProRule" id="PRU00023"/>
    </source>
</evidence>
<dbReference type="SMART" id="SM00248">
    <property type="entry name" value="ANK"/>
    <property type="match status" value="10"/>
</dbReference>
<proteinExistence type="predicted"/>
<organism evidence="6 7">
    <name type="scientific">Exophiala dermatitidis (strain ATCC 34100 / CBS 525.76 / NIH/UT8656)</name>
    <name type="common">Black yeast</name>
    <name type="synonym">Wangiella dermatitidis</name>
    <dbReference type="NCBI Taxonomy" id="858893"/>
    <lineage>
        <taxon>Eukaryota</taxon>
        <taxon>Fungi</taxon>
        <taxon>Dikarya</taxon>
        <taxon>Ascomycota</taxon>
        <taxon>Pezizomycotina</taxon>
        <taxon>Eurotiomycetes</taxon>
        <taxon>Chaetothyriomycetidae</taxon>
        <taxon>Chaetothyriales</taxon>
        <taxon>Herpotrichiellaceae</taxon>
        <taxon>Exophiala</taxon>
    </lineage>
</organism>
<dbReference type="Pfam" id="PF14420">
    <property type="entry name" value="Clr5"/>
    <property type="match status" value="1"/>
</dbReference>
<name>H6C144_EXODN</name>
<evidence type="ECO:0000256" key="2">
    <source>
        <dbReference type="ARBA" id="ARBA00023043"/>
    </source>
</evidence>
<evidence type="ECO:0000256" key="4">
    <source>
        <dbReference type="SAM" id="MobiDB-lite"/>
    </source>
</evidence>
<dbReference type="PROSITE" id="PS50088">
    <property type="entry name" value="ANK_REPEAT"/>
    <property type="match status" value="3"/>
</dbReference>
<evidence type="ECO:0000313" key="7">
    <source>
        <dbReference type="Proteomes" id="UP000007304"/>
    </source>
</evidence>
<dbReference type="HOGENOM" id="CLU_286830_0_0_1"/>
<dbReference type="SUPFAM" id="SSF48403">
    <property type="entry name" value="Ankyrin repeat"/>
    <property type="match status" value="1"/>
</dbReference>
<dbReference type="OrthoDB" id="4158298at2759"/>
<feature type="repeat" description="ANK" evidence="3">
    <location>
        <begin position="748"/>
        <end position="776"/>
    </location>
</feature>
<dbReference type="Gene3D" id="1.25.40.20">
    <property type="entry name" value="Ankyrin repeat-containing domain"/>
    <property type="match status" value="3"/>
</dbReference>
<dbReference type="VEuPathDB" id="FungiDB:HMPREF1120_04596"/>
<dbReference type="InParanoid" id="H6C144"/>
<dbReference type="STRING" id="858893.H6C144"/>
<dbReference type="InterPro" id="IPR051165">
    <property type="entry name" value="Multifunctional_ANK_Repeat"/>
</dbReference>
<dbReference type="eggNOG" id="KOG0504">
    <property type="taxonomic scope" value="Eukaryota"/>
</dbReference>
<reference evidence="6" key="1">
    <citation type="submission" date="2011-07" db="EMBL/GenBank/DDBJ databases">
        <title>The Genome Sequence of Exophiala (Wangiella) dermatitidis NIH/UT8656.</title>
        <authorList>
            <consortium name="The Broad Institute Genome Sequencing Platform"/>
            <person name="Cuomo C."/>
            <person name="Wang Z."/>
            <person name="Hunicke-Smith S."/>
            <person name="Szanislo P.J."/>
            <person name="Earl A."/>
            <person name="Young S.K."/>
            <person name="Zeng Q."/>
            <person name="Gargeya S."/>
            <person name="Fitzgerald M."/>
            <person name="Haas B."/>
            <person name="Abouelleil A."/>
            <person name="Alvarado L."/>
            <person name="Arachchi H.M."/>
            <person name="Berlin A."/>
            <person name="Brown A."/>
            <person name="Chapman S.B."/>
            <person name="Chen Z."/>
            <person name="Dunbar C."/>
            <person name="Freedman E."/>
            <person name="Gearin G."/>
            <person name="Gellesch M."/>
            <person name="Goldberg J."/>
            <person name="Griggs A."/>
            <person name="Gujja S."/>
            <person name="Heiman D."/>
            <person name="Howarth C."/>
            <person name="Larson L."/>
            <person name="Lui A."/>
            <person name="MacDonald P.J.P."/>
            <person name="Montmayeur A."/>
            <person name="Murphy C."/>
            <person name="Neiman D."/>
            <person name="Pearson M."/>
            <person name="Priest M."/>
            <person name="Roberts A."/>
            <person name="Saif S."/>
            <person name="Shea T."/>
            <person name="Shenoy N."/>
            <person name="Sisk P."/>
            <person name="Stolte C."/>
            <person name="Sykes S."/>
            <person name="Wortman J."/>
            <person name="Nusbaum C."/>
            <person name="Birren B."/>
        </authorList>
    </citation>
    <scope>NUCLEOTIDE SEQUENCE</scope>
    <source>
        <strain evidence="6">NIH/UT8656</strain>
    </source>
</reference>
<gene>
    <name evidence="6" type="ORF">HMPREF1120_04596</name>
</gene>
<dbReference type="EMBL" id="JH226133">
    <property type="protein sequence ID" value="EHY56515.1"/>
    <property type="molecule type" value="Genomic_DNA"/>
</dbReference>
<keyword evidence="2 3" id="KW-0040">ANK repeat</keyword>
<dbReference type="PANTHER" id="PTHR24123">
    <property type="entry name" value="ANKYRIN REPEAT-CONTAINING"/>
    <property type="match status" value="1"/>
</dbReference>
<accession>H6C144</accession>
<dbReference type="PROSITE" id="PS50297">
    <property type="entry name" value="ANK_REP_REGION"/>
    <property type="match status" value="3"/>
</dbReference>
<feature type="repeat" description="ANK" evidence="3">
    <location>
        <begin position="782"/>
        <end position="814"/>
    </location>
</feature>
<evidence type="ECO:0000256" key="1">
    <source>
        <dbReference type="ARBA" id="ARBA00022737"/>
    </source>
</evidence>
<dbReference type="AlphaFoldDB" id="H6C144"/>
<dbReference type="Pfam" id="PF12796">
    <property type="entry name" value="Ank_2"/>
    <property type="match status" value="2"/>
</dbReference>
<dbReference type="RefSeq" id="XP_009156976.1">
    <property type="nucleotide sequence ID" value="XM_009158728.1"/>
</dbReference>
<sequence length="967" mass="106550">MDERVTISTETWNEHKENIRYYYLNHGLSLADVRWHMQYIFGFSASEQQYKRKLTQWRFVKNHKSSTYRMIGHTLNRRRLDPYSAEVRIGNEVLSPQRLQRRLRRHNPPTLQMQNPRSGIACRTSSVRGDPAYQSAGAVNISITRAVLNPDALSSEALPAFQLYEKIRSLSLNSPGPRRQPSRIRRTPTFNNDESPPTNPGDISLTVHATPFPDNNGYHDSRLLISDGFGVESMQTAGGHGFDGPNTNGLVSWMIPSWYRGGSERTWGYVSALFPVHDSYFVLEDLRSVSSMSAPQANMVAIGYVIYLCSNGEPEQRPFDDFLDQLFQTGIERLLRNFDFMDSNSPPLRRFAEYLLLYAARKDRCDLLEFLQKTGMDLSRPLKVHGQIRTPLQEAIVYRNAAFCKRLLIDYGTDSNTYFEEGSVPLYWETPSNLAARYLPEIFWIIQKKQRTTFDQDFPGAVMAGLNVDEILTWLVQGADINALDERLRTALHHSIEKEDVLLAKFLLKHGAQVDGWGSVALEQMLATAGDIACLMVKFSKVPSPWSLAVETGNVELCEALLDAGLEVLLLPMDRFASALETLREGDWHLGDWSFLRRPRAYISLLEYISSGSRTEISQMLSPLLFAVCAGNRQIVELVLETGANIHEATHDLWFTPLQAASYGGAVDILSVFVGADADINTHSALQAAVLGGHLDATKFLLEHKVDVQLPNVNGNGANVNGNGANVNGNGANVNGNGANVNGNGAEDDLTPLAAASCCGHLDVVQYLLEHGADVNPHLIHTDSSPLQSAAYGGYVRIAQLLLGAGADVRAVGPRESNSMSAVDLAAGEGHLDMVQLLLDNYQLKEGESLVEICAEAAAIARDLCQWVVADFLENYRRNSPPPSRPPEGDVFAGGDVFMGGSISAMGGVSAMEDVSGMEDVATIKEVTAMEDVIAIGNVPAGENILAGEETEDIFAGEDIFAEFTYI</sequence>
<dbReference type="Proteomes" id="UP000007304">
    <property type="component" value="Unassembled WGS sequence"/>
</dbReference>